<proteinExistence type="inferred from homology"/>
<dbReference type="CDD" id="cd05233">
    <property type="entry name" value="SDR_c"/>
    <property type="match status" value="1"/>
</dbReference>
<evidence type="ECO:0000256" key="2">
    <source>
        <dbReference type="ARBA" id="ARBA00023002"/>
    </source>
</evidence>
<dbReference type="SUPFAM" id="SSF51735">
    <property type="entry name" value="NAD(P)-binding Rossmann-fold domains"/>
    <property type="match status" value="1"/>
</dbReference>
<dbReference type="PANTHER" id="PTHR43669:SF8">
    <property type="entry name" value="SHORT-CHAIN TYPE DEHYDROGENASE_REDUCTASE-RELATED"/>
    <property type="match status" value="1"/>
</dbReference>
<reference evidence="5" key="1">
    <citation type="journal article" date="2019" name="Int. J. Syst. Evol. Microbiol.">
        <title>The Global Catalogue of Microorganisms (GCM) 10K type strain sequencing project: providing services to taxonomists for standard genome sequencing and annotation.</title>
        <authorList>
            <consortium name="The Broad Institute Genomics Platform"/>
            <consortium name="The Broad Institute Genome Sequencing Center for Infectious Disease"/>
            <person name="Wu L."/>
            <person name="Ma J."/>
        </authorList>
    </citation>
    <scope>NUCLEOTIDE SEQUENCE [LARGE SCALE GENOMIC DNA]</scope>
    <source>
        <strain evidence="5">CGMCC 4.7677</strain>
    </source>
</reference>
<keyword evidence="5" id="KW-1185">Reference proteome</keyword>
<comment type="similarity">
    <text evidence="1">Belongs to the short-chain dehydrogenases/reductases (SDR) family.</text>
</comment>
<evidence type="ECO:0000313" key="4">
    <source>
        <dbReference type="EMBL" id="GHE75649.1"/>
    </source>
</evidence>
<dbReference type="PROSITE" id="PS00061">
    <property type="entry name" value="ADH_SHORT"/>
    <property type="match status" value="1"/>
</dbReference>
<dbReference type="SMART" id="SM00822">
    <property type="entry name" value="PKS_KR"/>
    <property type="match status" value="1"/>
</dbReference>
<keyword evidence="2" id="KW-0560">Oxidoreductase</keyword>
<dbReference type="InterPro" id="IPR002347">
    <property type="entry name" value="SDR_fam"/>
</dbReference>
<dbReference type="NCBIfam" id="NF005559">
    <property type="entry name" value="PRK07231.1"/>
    <property type="match status" value="1"/>
</dbReference>
<accession>A0ABQ3I9P6</accession>
<evidence type="ECO:0000313" key="5">
    <source>
        <dbReference type="Proteomes" id="UP000605897"/>
    </source>
</evidence>
<dbReference type="InterPro" id="IPR020904">
    <property type="entry name" value="Sc_DH/Rdtase_CS"/>
</dbReference>
<gene>
    <name evidence="4" type="ORF">GCM10017786_00480</name>
</gene>
<dbReference type="Proteomes" id="UP000605897">
    <property type="component" value="Unassembled WGS sequence"/>
</dbReference>
<comment type="caution">
    <text evidence="4">The sequence shown here is derived from an EMBL/GenBank/DDBJ whole genome shotgun (WGS) entry which is preliminary data.</text>
</comment>
<dbReference type="RefSeq" id="WP_191242447.1">
    <property type="nucleotide sequence ID" value="NZ_BNAU01000001.1"/>
</dbReference>
<dbReference type="EMBL" id="BNAU01000001">
    <property type="protein sequence ID" value="GHE75649.1"/>
    <property type="molecule type" value="Genomic_DNA"/>
</dbReference>
<dbReference type="PANTHER" id="PTHR43669">
    <property type="entry name" value="5-KETO-D-GLUCONATE 5-REDUCTASE"/>
    <property type="match status" value="1"/>
</dbReference>
<dbReference type="InterPro" id="IPR057326">
    <property type="entry name" value="KR_dom"/>
</dbReference>
<organism evidence="4 5">
    <name type="scientific">Amycolatopsis deserti</name>
    <dbReference type="NCBI Taxonomy" id="185696"/>
    <lineage>
        <taxon>Bacteria</taxon>
        <taxon>Bacillati</taxon>
        <taxon>Actinomycetota</taxon>
        <taxon>Actinomycetes</taxon>
        <taxon>Pseudonocardiales</taxon>
        <taxon>Pseudonocardiaceae</taxon>
        <taxon>Amycolatopsis</taxon>
    </lineage>
</organism>
<dbReference type="InterPro" id="IPR036291">
    <property type="entry name" value="NAD(P)-bd_dom_sf"/>
</dbReference>
<dbReference type="PRINTS" id="PR00081">
    <property type="entry name" value="GDHRDH"/>
</dbReference>
<evidence type="ECO:0000256" key="1">
    <source>
        <dbReference type="ARBA" id="ARBA00006484"/>
    </source>
</evidence>
<dbReference type="Pfam" id="PF13561">
    <property type="entry name" value="adh_short_C2"/>
    <property type="match status" value="1"/>
</dbReference>
<evidence type="ECO:0000259" key="3">
    <source>
        <dbReference type="SMART" id="SM00822"/>
    </source>
</evidence>
<feature type="domain" description="Ketoreductase" evidence="3">
    <location>
        <begin position="12"/>
        <end position="195"/>
    </location>
</feature>
<name>A0ABQ3I9P6_9PSEU</name>
<protein>
    <submittedName>
        <fullName evidence="4">Short-chain dehydrogenase</fullName>
    </submittedName>
</protein>
<sequence>MGNADAARLDGRVALVTGGASGIGQATARRLSRDGATVVIADIHGEGAEAVAEDIQNAGGRAEAVPCDQTDPDQVAALFDRLDRYDRLDICVANAGWGRFGPFLEIPEKTWRRTFDINVTGTFLVCQAAARRMADLGDGGAVVVTSSSGAVEPVALFSAYCSAKAALNMMVKIMAYELGQFDIRVNAVMPGVTETAMTGGLLATGARSYNEAESPLGRLAKPEDIASAIAYLVSDDSGYVNGAALLVDGGGSAYNPGWFGTDFRRRGEASWTLRHEQTPVQVAGKA</sequence>
<dbReference type="Gene3D" id="3.40.50.720">
    <property type="entry name" value="NAD(P)-binding Rossmann-like Domain"/>
    <property type="match status" value="1"/>
</dbReference>